<evidence type="ECO:0000313" key="6">
    <source>
        <dbReference type="Proteomes" id="UP000553193"/>
    </source>
</evidence>
<proteinExistence type="inferred from homology"/>
<dbReference type="AlphaFoldDB" id="A0A840AIC9"/>
<keyword evidence="4" id="KW-0413">Isomerase</keyword>
<dbReference type="EMBL" id="JACIDJ010000010">
    <property type="protein sequence ID" value="MBB3900353.1"/>
    <property type="molecule type" value="Genomic_DNA"/>
</dbReference>
<dbReference type="PANTHER" id="PTHR43684">
    <property type="match status" value="1"/>
</dbReference>
<comment type="subcellular location">
    <subcellularLocation>
        <location evidence="1">Peroxisome</location>
    </subcellularLocation>
</comment>
<name>A0A840AIC9_9PROT</name>
<evidence type="ECO:0000256" key="2">
    <source>
        <dbReference type="ARBA" id="ARBA00005254"/>
    </source>
</evidence>
<keyword evidence="3" id="KW-0576">Peroxisome</keyword>
<evidence type="ECO:0000256" key="3">
    <source>
        <dbReference type="ARBA" id="ARBA00023140"/>
    </source>
</evidence>
<organism evidence="5 6">
    <name type="scientific">Roseococcus suduntuyensis</name>
    <dbReference type="NCBI Taxonomy" id="455361"/>
    <lineage>
        <taxon>Bacteria</taxon>
        <taxon>Pseudomonadati</taxon>
        <taxon>Pseudomonadota</taxon>
        <taxon>Alphaproteobacteria</taxon>
        <taxon>Acetobacterales</taxon>
        <taxon>Roseomonadaceae</taxon>
        <taxon>Roseococcus</taxon>
    </lineage>
</organism>
<comment type="caution">
    <text evidence="5">The sequence shown here is derived from an EMBL/GenBank/DDBJ whole genome shotgun (WGS) entry which is preliminary data.</text>
</comment>
<evidence type="ECO:0000256" key="1">
    <source>
        <dbReference type="ARBA" id="ARBA00004275"/>
    </source>
</evidence>
<dbReference type="CDD" id="cd06558">
    <property type="entry name" value="crotonase-like"/>
    <property type="match status" value="1"/>
</dbReference>
<protein>
    <submittedName>
        <fullName evidence="5">Enoyl-CoA hydratase/carnithine racemase</fullName>
    </submittedName>
</protein>
<gene>
    <name evidence="5" type="ORF">GGQ83_003829</name>
</gene>
<dbReference type="RefSeq" id="WP_184386587.1">
    <property type="nucleotide sequence ID" value="NZ_JACIDJ010000010.1"/>
</dbReference>
<dbReference type="Pfam" id="PF00378">
    <property type="entry name" value="ECH_1"/>
    <property type="match status" value="1"/>
</dbReference>
<dbReference type="PANTHER" id="PTHR43684:SF1">
    <property type="entry name" value="ENOYL-COA DELTA ISOMERASE 2"/>
    <property type="match status" value="1"/>
</dbReference>
<dbReference type="Gene3D" id="3.90.226.10">
    <property type="entry name" value="2-enoyl-CoA Hydratase, Chain A, domain 1"/>
    <property type="match status" value="1"/>
</dbReference>
<evidence type="ECO:0000313" key="5">
    <source>
        <dbReference type="EMBL" id="MBB3900353.1"/>
    </source>
</evidence>
<accession>A0A840AIC9</accession>
<evidence type="ECO:0000256" key="4">
    <source>
        <dbReference type="ARBA" id="ARBA00023235"/>
    </source>
</evidence>
<comment type="similarity">
    <text evidence="2">Belongs to the enoyl-CoA hydratase/isomerase family.</text>
</comment>
<dbReference type="GO" id="GO:0004165">
    <property type="term" value="F:delta(3)-delta(2)-enoyl-CoA isomerase activity"/>
    <property type="evidence" value="ECO:0007669"/>
    <property type="project" value="UniProtKB-ARBA"/>
</dbReference>
<keyword evidence="6" id="KW-1185">Reference proteome</keyword>
<dbReference type="InterPro" id="IPR001753">
    <property type="entry name" value="Enoyl-CoA_hydra/iso"/>
</dbReference>
<dbReference type="InterPro" id="IPR014748">
    <property type="entry name" value="Enoyl-CoA_hydra_C"/>
</dbReference>
<dbReference type="InterPro" id="IPR029045">
    <property type="entry name" value="ClpP/crotonase-like_dom_sf"/>
</dbReference>
<dbReference type="Proteomes" id="UP000553193">
    <property type="component" value="Unassembled WGS sequence"/>
</dbReference>
<dbReference type="InterPro" id="IPR051053">
    <property type="entry name" value="ECH/Chromodomain_protein"/>
</dbReference>
<dbReference type="Gene3D" id="1.10.12.10">
    <property type="entry name" value="Lyase 2-enoyl-coa Hydratase, Chain A, domain 2"/>
    <property type="match status" value="1"/>
</dbReference>
<sequence>MTDHVQTAREGAVLTIRLNRPDKKNALTREMYGAMGNALRAAAGDDAVRVILLAGGADFTAGNDIADFASAGERKPGDPGAAFEFLEALVATTKPVVAAVRGNAVGIGTTMLLHCDVVVASTTARLMMPFTKLALVPEAGSSFLLPLRVGPARANWWLLSGAAFSGAEAAEAGLATRAVEDGAVEAAAAEMAAALAALPPGSVQESKRLIKAPHAEALRAVMAAERVAFGERLRSEEAQAAFAGFLKRKG</sequence>
<dbReference type="SUPFAM" id="SSF52096">
    <property type="entry name" value="ClpP/crotonase"/>
    <property type="match status" value="1"/>
</dbReference>
<reference evidence="5 6" key="1">
    <citation type="submission" date="2020-08" db="EMBL/GenBank/DDBJ databases">
        <title>Genomic Encyclopedia of Type Strains, Phase IV (KMG-IV): sequencing the most valuable type-strain genomes for metagenomic binning, comparative biology and taxonomic classification.</title>
        <authorList>
            <person name="Goeker M."/>
        </authorList>
    </citation>
    <scope>NUCLEOTIDE SEQUENCE [LARGE SCALE GENOMIC DNA]</scope>
    <source>
        <strain evidence="5 6">DSM 19979</strain>
    </source>
</reference>